<reference evidence="2 3" key="1">
    <citation type="journal article" date="2018" name="Int. J. Syst. Evol. Microbiol.">
        <title>Adhaeribacter swui sp. nov., isolated from wet mud.</title>
        <authorList>
            <person name="Kim D.U."/>
            <person name="Kim K.W."/>
            <person name="Kang M.S."/>
            <person name="Kim J.Y."/>
            <person name="Jang J.H."/>
            <person name="Kim M.K."/>
        </authorList>
    </citation>
    <scope>NUCLEOTIDE SEQUENCE [LARGE SCALE GENOMIC DNA]</scope>
    <source>
        <strain evidence="2 3">KCTC 52873</strain>
    </source>
</reference>
<dbReference type="RefSeq" id="WP_185273653.1">
    <property type="nucleotide sequence ID" value="NZ_CP055156.1"/>
</dbReference>
<feature type="transmembrane region" description="Helical" evidence="1">
    <location>
        <begin position="24"/>
        <end position="48"/>
    </location>
</feature>
<evidence type="ECO:0008006" key="4">
    <source>
        <dbReference type="Google" id="ProtNLM"/>
    </source>
</evidence>
<keyword evidence="3" id="KW-1185">Reference proteome</keyword>
<sequence>MKNPDRHLENLSEIRSLMERSSRFISLSGLSGVFAGTSALLGALAVFWKLNFNLRAATTYATAEPNTGQSTSSLPVFLILVALLVLVASLTVCVFLTTRQARRKNLPVWDASAQRLFWNLLIPLAAGGIFCLILLKHGLVGLLAPATLLFYGLALLNASKYTYSDLRQLALCELFLGLLAAWFIGYGLLFWAIGFGILHIVYGILLYNKYER</sequence>
<dbReference type="AlphaFoldDB" id="A0A7G7G6U0"/>
<feature type="transmembrane region" description="Helical" evidence="1">
    <location>
        <begin position="116"/>
        <end position="135"/>
    </location>
</feature>
<keyword evidence="1" id="KW-0812">Transmembrane</keyword>
<accession>A0A7G7G6U0</accession>
<feature type="transmembrane region" description="Helical" evidence="1">
    <location>
        <begin position="190"/>
        <end position="207"/>
    </location>
</feature>
<keyword evidence="1" id="KW-1133">Transmembrane helix</keyword>
<proteinExistence type="predicted"/>
<dbReference type="KEGG" id="aswu:HUW51_09065"/>
<evidence type="ECO:0000313" key="3">
    <source>
        <dbReference type="Proteomes" id="UP000515237"/>
    </source>
</evidence>
<evidence type="ECO:0000256" key="1">
    <source>
        <dbReference type="SAM" id="Phobius"/>
    </source>
</evidence>
<organism evidence="2 3">
    <name type="scientific">Adhaeribacter swui</name>
    <dbReference type="NCBI Taxonomy" id="2086471"/>
    <lineage>
        <taxon>Bacteria</taxon>
        <taxon>Pseudomonadati</taxon>
        <taxon>Bacteroidota</taxon>
        <taxon>Cytophagia</taxon>
        <taxon>Cytophagales</taxon>
        <taxon>Hymenobacteraceae</taxon>
        <taxon>Adhaeribacter</taxon>
    </lineage>
</organism>
<evidence type="ECO:0000313" key="2">
    <source>
        <dbReference type="EMBL" id="QNF32874.1"/>
    </source>
</evidence>
<keyword evidence="1" id="KW-0472">Membrane</keyword>
<feature type="transmembrane region" description="Helical" evidence="1">
    <location>
        <begin position="166"/>
        <end position="184"/>
    </location>
</feature>
<protein>
    <recommendedName>
        <fullName evidence="4">DUF308 domain-containing protein</fullName>
    </recommendedName>
</protein>
<dbReference type="Proteomes" id="UP000515237">
    <property type="component" value="Chromosome"/>
</dbReference>
<feature type="transmembrane region" description="Helical" evidence="1">
    <location>
        <begin position="141"/>
        <end position="159"/>
    </location>
</feature>
<gene>
    <name evidence="2" type="ORF">HUW51_09065</name>
</gene>
<name>A0A7G7G6U0_9BACT</name>
<dbReference type="EMBL" id="CP055156">
    <property type="protein sequence ID" value="QNF32874.1"/>
    <property type="molecule type" value="Genomic_DNA"/>
</dbReference>
<feature type="transmembrane region" description="Helical" evidence="1">
    <location>
        <begin position="74"/>
        <end position="96"/>
    </location>
</feature>